<evidence type="ECO:0000313" key="2">
    <source>
        <dbReference type="Proteomes" id="UP000887540"/>
    </source>
</evidence>
<accession>A0A914C1P8</accession>
<keyword evidence="2" id="KW-1185">Reference proteome</keyword>
<proteinExistence type="predicted"/>
<dbReference type="WBParaSite" id="ACRNAN_Path_1524.g5953.t1">
    <property type="protein sequence ID" value="ACRNAN_Path_1524.g5953.t1"/>
    <property type="gene ID" value="ACRNAN_Path_1524.g5953"/>
</dbReference>
<evidence type="ECO:0000313" key="3">
    <source>
        <dbReference type="WBParaSite" id="ACRNAN_Path_1524.g5953.t1"/>
    </source>
</evidence>
<evidence type="ECO:0000256" key="1">
    <source>
        <dbReference type="SAM" id="MobiDB-lite"/>
    </source>
</evidence>
<protein>
    <submittedName>
        <fullName evidence="3">Uncharacterized protein</fullName>
    </submittedName>
</protein>
<dbReference type="AlphaFoldDB" id="A0A914C1P8"/>
<dbReference type="Proteomes" id="UP000887540">
    <property type="component" value="Unplaced"/>
</dbReference>
<name>A0A914C1P8_9BILA</name>
<feature type="region of interest" description="Disordered" evidence="1">
    <location>
        <begin position="257"/>
        <end position="276"/>
    </location>
</feature>
<sequence length="317" mass="35957">MIRRRSVKFDESPQVVRYSYNSNGSFQLQQPARFSSSTASLGYENSSLQSMPSYSSDYNIAKDSLMDENADELNDSPEEMVAIFRRKDVPMKRQPLRTVYESQDDIEAFHHRQRSSSFDGIIKNAQQLEQDSSTPKTRVNLRSNANALRTRRNNPFVRHSVAEIVHRPSGVTRVLIGDYEEQRPMYETEEMALHVTECMNLLQTSCDKILGARQLIENDGAIPAGDRDKLMRMVTKSILQVHTRLEGAIPLDARLSDISSNNEGKSGSVGSGNTMRVSIPTNITASSVQTPEMSREMLTQLMPQFFQLLQENMQKRN</sequence>
<organism evidence="2 3">
    <name type="scientific">Acrobeloides nanus</name>
    <dbReference type="NCBI Taxonomy" id="290746"/>
    <lineage>
        <taxon>Eukaryota</taxon>
        <taxon>Metazoa</taxon>
        <taxon>Ecdysozoa</taxon>
        <taxon>Nematoda</taxon>
        <taxon>Chromadorea</taxon>
        <taxon>Rhabditida</taxon>
        <taxon>Tylenchina</taxon>
        <taxon>Cephalobomorpha</taxon>
        <taxon>Cephaloboidea</taxon>
        <taxon>Cephalobidae</taxon>
        <taxon>Acrobeloides</taxon>
    </lineage>
</organism>
<reference evidence="3" key="1">
    <citation type="submission" date="2022-11" db="UniProtKB">
        <authorList>
            <consortium name="WormBaseParasite"/>
        </authorList>
    </citation>
    <scope>IDENTIFICATION</scope>
</reference>